<evidence type="ECO:0000256" key="1">
    <source>
        <dbReference type="ARBA" id="ARBA00022737"/>
    </source>
</evidence>
<keyword evidence="6" id="KW-1185">Reference proteome</keyword>
<keyword evidence="1" id="KW-0677">Repeat</keyword>
<proteinExistence type="predicted"/>
<dbReference type="EMBL" id="JAENGY010000006">
    <property type="protein sequence ID" value="KAG6977449.1"/>
    <property type="molecule type" value="Genomic_DNA"/>
</dbReference>
<dbReference type="GO" id="GO:0006508">
    <property type="term" value="P:proteolysis"/>
    <property type="evidence" value="ECO:0007669"/>
    <property type="project" value="InterPro"/>
</dbReference>
<dbReference type="InterPro" id="IPR003609">
    <property type="entry name" value="Pan_app"/>
</dbReference>
<evidence type="ECO:0000256" key="2">
    <source>
        <dbReference type="ARBA" id="ARBA00023157"/>
    </source>
</evidence>
<accession>A0A8J5MIN3</accession>
<name>A0A8J5MIN3_9STRA</name>
<dbReference type="AlphaFoldDB" id="A0A8J5MIN3"/>
<dbReference type="InterPro" id="IPR000177">
    <property type="entry name" value="Apple"/>
</dbReference>
<dbReference type="SMART" id="SM00223">
    <property type="entry name" value="APPLE"/>
    <property type="match status" value="1"/>
</dbReference>
<keyword evidence="3" id="KW-0732">Signal</keyword>
<keyword evidence="2" id="KW-1015">Disulfide bond</keyword>
<feature type="signal peptide" evidence="3">
    <location>
        <begin position="1"/>
        <end position="29"/>
    </location>
</feature>
<evidence type="ECO:0000313" key="5">
    <source>
        <dbReference type="EMBL" id="KAG6977449.1"/>
    </source>
</evidence>
<reference evidence="5" key="1">
    <citation type="submission" date="2021-01" db="EMBL/GenBank/DDBJ databases">
        <title>Phytophthora aleatoria, a newly-described species from Pinus radiata is distinct from Phytophthora cactorum isolates based on comparative genomics.</title>
        <authorList>
            <person name="Mcdougal R."/>
            <person name="Panda P."/>
            <person name="Williams N."/>
            <person name="Studholme D.J."/>
        </authorList>
    </citation>
    <scope>NUCLEOTIDE SEQUENCE</scope>
    <source>
        <strain evidence="5">NZFS 4037</strain>
    </source>
</reference>
<dbReference type="Proteomes" id="UP000709295">
    <property type="component" value="Unassembled WGS sequence"/>
</dbReference>
<organism evidence="5 6">
    <name type="scientific">Phytophthora aleatoria</name>
    <dbReference type="NCBI Taxonomy" id="2496075"/>
    <lineage>
        <taxon>Eukaryota</taxon>
        <taxon>Sar</taxon>
        <taxon>Stramenopiles</taxon>
        <taxon>Oomycota</taxon>
        <taxon>Peronosporomycetes</taxon>
        <taxon>Peronosporales</taxon>
        <taxon>Peronosporaceae</taxon>
        <taxon>Phytophthora</taxon>
    </lineage>
</organism>
<feature type="chain" id="PRO_5035290425" description="Apple domain-containing protein" evidence="3">
    <location>
        <begin position="30"/>
        <end position="188"/>
    </location>
</feature>
<comment type="caution">
    <text evidence="5">The sequence shown here is derived from an EMBL/GenBank/DDBJ whole genome shotgun (WGS) entry which is preliminary data.</text>
</comment>
<evidence type="ECO:0000259" key="4">
    <source>
        <dbReference type="PROSITE" id="PS50948"/>
    </source>
</evidence>
<dbReference type="Pfam" id="PF00024">
    <property type="entry name" value="PAN_1"/>
    <property type="match status" value="1"/>
</dbReference>
<dbReference type="GO" id="GO:0005576">
    <property type="term" value="C:extracellular region"/>
    <property type="evidence" value="ECO:0007669"/>
    <property type="project" value="InterPro"/>
</dbReference>
<dbReference type="PROSITE" id="PS50948">
    <property type="entry name" value="PAN"/>
    <property type="match status" value="1"/>
</dbReference>
<evidence type="ECO:0000256" key="3">
    <source>
        <dbReference type="SAM" id="SignalP"/>
    </source>
</evidence>
<gene>
    <name evidence="5" type="ORF">JG688_00000346</name>
</gene>
<feature type="domain" description="Apple" evidence="4">
    <location>
        <begin position="115"/>
        <end position="188"/>
    </location>
</feature>
<sequence>MRRPRLDVAARLLVLTALSILLWGSGIVAQSGGIVAAKSPAELQQPTPSTADVDAEANDCSSLSGPFCAHTGSMAFYASYMTPISTQDLHQEGNELFRRSTKADEGVVKWQGKKCFFQHFASSWMDSGGDANDLMNQQVANVDECEQLCCEHAECQSFTFWRGRTCFLRVSSMTPRPNGDSFSGIRLT</sequence>
<protein>
    <recommendedName>
        <fullName evidence="4">Apple domain-containing protein</fullName>
    </recommendedName>
</protein>
<evidence type="ECO:0000313" key="6">
    <source>
        <dbReference type="Proteomes" id="UP000709295"/>
    </source>
</evidence>